<accession>A0A1G7MP04</accession>
<keyword evidence="1" id="KW-0812">Transmembrane</keyword>
<evidence type="ECO:0000256" key="1">
    <source>
        <dbReference type="SAM" id="Phobius"/>
    </source>
</evidence>
<gene>
    <name evidence="2" type="ORF">SAMN04488121_102512</name>
</gene>
<reference evidence="2 3" key="1">
    <citation type="submission" date="2016-10" db="EMBL/GenBank/DDBJ databases">
        <authorList>
            <person name="de Groot N.N."/>
        </authorList>
    </citation>
    <scope>NUCLEOTIDE SEQUENCE [LARGE SCALE GENOMIC DNA]</scope>
    <source>
        <strain evidence="2 3">DSM 527</strain>
    </source>
</reference>
<name>A0A1G7MP04_CHIFI</name>
<feature type="transmembrane region" description="Helical" evidence="1">
    <location>
        <begin position="21"/>
        <end position="43"/>
    </location>
</feature>
<evidence type="ECO:0000313" key="3">
    <source>
        <dbReference type="Proteomes" id="UP000199045"/>
    </source>
</evidence>
<keyword evidence="1" id="KW-0472">Membrane</keyword>
<protein>
    <submittedName>
        <fullName evidence="2">MacB-like core domain-containing protein</fullName>
    </submittedName>
</protein>
<dbReference type="STRING" id="104663.SAMN04488121_102512"/>
<keyword evidence="1" id="KW-1133">Transmembrane helix</keyword>
<dbReference type="EMBL" id="FNBN01000002">
    <property type="protein sequence ID" value="SDF63463.1"/>
    <property type="molecule type" value="Genomic_DNA"/>
</dbReference>
<dbReference type="AlphaFoldDB" id="A0A1G7MP04"/>
<sequence length="49" mass="5418">MIKSFLKIALRNLAKNKTFSIINITGLAIGTLCCIYIVTYVAVKSLRAE</sequence>
<organism evidence="2 3">
    <name type="scientific">Chitinophaga filiformis</name>
    <name type="common">Myxococcus filiformis</name>
    <name type="synonym">Flexibacter filiformis</name>
    <dbReference type="NCBI Taxonomy" id="104663"/>
    <lineage>
        <taxon>Bacteria</taxon>
        <taxon>Pseudomonadati</taxon>
        <taxon>Bacteroidota</taxon>
        <taxon>Chitinophagia</taxon>
        <taxon>Chitinophagales</taxon>
        <taxon>Chitinophagaceae</taxon>
        <taxon>Chitinophaga</taxon>
    </lineage>
</organism>
<evidence type="ECO:0000313" key="2">
    <source>
        <dbReference type="EMBL" id="SDF63463.1"/>
    </source>
</evidence>
<dbReference type="Proteomes" id="UP000199045">
    <property type="component" value="Unassembled WGS sequence"/>
</dbReference>
<proteinExistence type="predicted"/>